<dbReference type="GO" id="GO:0005886">
    <property type="term" value="C:plasma membrane"/>
    <property type="evidence" value="ECO:0007669"/>
    <property type="project" value="UniProtKB-SubCell"/>
</dbReference>
<evidence type="ECO:0000259" key="8">
    <source>
        <dbReference type="Pfam" id="PF02687"/>
    </source>
</evidence>
<comment type="subcellular location">
    <subcellularLocation>
        <location evidence="1">Cell membrane</location>
        <topology evidence="1">Multi-pass membrane protein</topology>
    </subcellularLocation>
</comment>
<keyword evidence="3 7" id="KW-0812">Transmembrane</keyword>
<feature type="transmembrane region" description="Helical" evidence="7">
    <location>
        <begin position="256"/>
        <end position="282"/>
    </location>
</feature>
<feature type="transmembrane region" description="Helical" evidence="7">
    <location>
        <begin position="350"/>
        <end position="371"/>
    </location>
</feature>
<evidence type="ECO:0000256" key="4">
    <source>
        <dbReference type="ARBA" id="ARBA00022989"/>
    </source>
</evidence>
<evidence type="ECO:0000313" key="10">
    <source>
        <dbReference type="Proteomes" id="UP000319771"/>
    </source>
</evidence>
<proteinExistence type="inferred from homology"/>
<evidence type="ECO:0000313" key="9">
    <source>
        <dbReference type="EMBL" id="TMQ73521.1"/>
    </source>
</evidence>
<comment type="caution">
    <text evidence="9">The sequence shown here is derived from an EMBL/GenBank/DDBJ whole genome shotgun (WGS) entry which is preliminary data.</text>
</comment>
<dbReference type="PANTHER" id="PTHR30572">
    <property type="entry name" value="MEMBRANE COMPONENT OF TRANSPORTER-RELATED"/>
    <property type="match status" value="1"/>
</dbReference>
<keyword evidence="4 7" id="KW-1133">Transmembrane helix</keyword>
<dbReference type="GO" id="GO:0022857">
    <property type="term" value="F:transmembrane transporter activity"/>
    <property type="evidence" value="ECO:0007669"/>
    <property type="project" value="TreeGrafter"/>
</dbReference>
<accession>A0A538UC90</accession>
<feature type="transmembrane region" description="Helical" evidence="7">
    <location>
        <begin position="657"/>
        <end position="687"/>
    </location>
</feature>
<evidence type="ECO:0000256" key="3">
    <source>
        <dbReference type="ARBA" id="ARBA00022692"/>
    </source>
</evidence>
<gene>
    <name evidence="9" type="ORF">E6K81_04335</name>
</gene>
<dbReference type="EMBL" id="VBPB01000065">
    <property type="protein sequence ID" value="TMQ73521.1"/>
    <property type="molecule type" value="Genomic_DNA"/>
</dbReference>
<evidence type="ECO:0000256" key="1">
    <source>
        <dbReference type="ARBA" id="ARBA00004651"/>
    </source>
</evidence>
<dbReference type="Proteomes" id="UP000319771">
    <property type="component" value="Unassembled WGS sequence"/>
</dbReference>
<organism evidence="9 10">
    <name type="scientific">Eiseniibacteriota bacterium</name>
    <dbReference type="NCBI Taxonomy" id="2212470"/>
    <lineage>
        <taxon>Bacteria</taxon>
        <taxon>Candidatus Eiseniibacteriota</taxon>
    </lineage>
</organism>
<feature type="domain" description="ABC3 transporter permease C-terminal" evidence="8">
    <location>
        <begin position="666"/>
        <end position="784"/>
    </location>
</feature>
<evidence type="ECO:0000256" key="6">
    <source>
        <dbReference type="ARBA" id="ARBA00038076"/>
    </source>
</evidence>
<dbReference type="AlphaFoldDB" id="A0A538UC90"/>
<dbReference type="Pfam" id="PF02687">
    <property type="entry name" value="FtsX"/>
    <property type="match status" value="2"/>
</dbReference>
<feature type="transmembrane region" description="Helical" evidence="7">
    <location>
        <begin position="756"/>
        <end position="777"/>
    </location>
</feature>
<dbReference type="PANTHER" id="PTHR30572:SF4">
    <property type="entry name" value="ABC TRANSPORTER PERMEASE YTRF"/>
    <property type="match status" value="1"/>
</dbReference>
<keyword evidence="2" id="KW-1003">Cell membrane</keyword>
<evidence type="ECO:0000256" key="5">
    <source>
        <dbReference type="ARBA" id="ARBA00023136"/>
    </source>
</evidence>
<feature type="domain" description="ABC3 transporter permease C-terminal" evidence="8">
    <location>
        <begin position="262"/>
        <end position="381"/>
    </location>
</feature>
<protein>
    <submittedName>
        <fullName evidence="9">FtsX-like permease family protein</fullName>
    </submittedName>
</protein>
<dbReference type="InterPro" id="IPR003838">
    <property type="entry name" value="ABC3_permease_C"/>
</dbReference>
<feature type="transmembrane region" description="Helical" evidence="7">
    <location>
        <begin position="714"/>
        <end position="736"/>
    </location>
</feature>
<keyword evidence="5 7" id="KW-0472">Membrane</keyword>
<evidence type="ECO:0000256" key="2">
    <source>
        <dbReference type="ARBA" id="ARBA00022475"/>
    </source>
</evidence>
<feature type="transmembrane region" description="Helical" evidence="7">
    <location>
        <begin position="21"/>
        <end position="44"/>
    </location>
</feature>
<feature type="transmembrane region" description="Helical" evidence="7">
    <location>
        <begin position="303"/>
        <end position="323"/>
    </location>
</feature>
<dbReference type="InterPro" id="IPR050250">
    <property type="entry name" value="Macrolide_Exporter_MacB"/>
</dbReference>
<reference evidence="9 10" key="1">
    <citation type="journal article" date="2019" name="Nat. Microbiol.">
        <title>Mediterranean grassland soil C-N compound turnover is dependent on rainfall and depth, and is mediated by genomically divergent microorganisms.</title>
        <authorList>
            <person name="Diamond S."/>
            <person name="Andeer P.F."/>
            <person name="Li Z."/>
            <person name="Crits-Christoph A."/>
            <person name="Burstein D."/>
            <person name="Anantharaman K."/>
            <person name="Lane K.R."/>
            <person name="Thomas B.C."/>
            <person name="Pan C."/>
            <person name="Northen T.R."/>
            <person name="Banfield J.F."/>
        </authorList>
    </citation>
    <scope>NUCLEOTIDE SEQUENCE [LARGE SCALE GENOMIC DNA]</scope>
    <source>
        <strain evidence="9">WS_11</strain>
    </source>
</reference>
<comment type="similarity">
    <text evidence="6">Belongs to the ABC-4 integral membrane protein family.</text>
</comment>
<name>A0A538UC90_UNCEI</name>
<feature type="transmembrane region" description="Helical" evidence="7">
    <location>
        <begin position="427"/>
        <end position="452"/>
    </location>
</feature>
<sequence length="792" mass="84292">MIAPRWRKVLRDTFGQRGRSLLAVLAMAAGVFEITTMVHEYALLEPALHGMYARTRPASATLLVDRVSDALVDSVRCMPGVGDAEARPVIVARVRVGPDEWVPARLQVVRDFGAQRLDTFEPDHGAWPPGPDDVLLERTALRVAKVGIGATLALRIEGTADRSVRVAGTVHAAGLPPAWMEHMVPGFVAWNSSLREGGVESAQIRMVVADHPLEEGHIREVADSVRTRLERLGHTVTRVTVPPPGRHPHADQMEAFLFLLLAFGILSFALSAVLVASMMHALMAEQVRQVGMMKAIGATDRQVAGLYLGQIALLAAGALIVGVPPGLLAGRTFAVFAAGVLNTDVSGAPFPLWGVAVVAFIGFVVPPLVALGPVRRAARIPVREALADDPPAPRLGGRRMRGLEGLAWLPRPLRLTLRATFSRRLRLALTVGMLAVGGATFMSALNVSSAWLRAVNDDFGRRHYDLAVGLDQPQPVAAVAAALAAVPEVERAEYWPAASPYLVGPGGVATRTVSLVGPDPGSRLLDLALARGRWLAPGDRHTAVVNGAVLALDPDLAVGDSVRVRLRGRTEAFQIVGIARELTPMASVYAPRADVLAATGQHDDEARSLRIVTRAHDDAGERAAARALEREFERRELPVTGLMRMRDARQGILDHLVIIWSVLAAAALVVVVVGGLGLTSMLTLGVVQRTREIGILAAIGATPTAIARDVWIEALVIGALSWVVAVALAAPLSWGLETACGNIFFKTGLGFHVSPLATGGWLALVLVLASISSFLPARRAARLTVREALSHA</sequence>
<evidence type="ECO:0000256" key="7">
    <source>
        <dbReference type="SAM" id="Phobius"/>
    </source>
</evidence>